<dbReference type="Proteomes" id="UP000462055">
    <property type="component" value="Unassembled WGS sequence"/>
</dbReference>
<name>A0A6I4MKJ6_9ACTN</name>
<dbReference type="RefSeq" id="WP_151599535.1">
    <property type="nucleotide sequence ID" value="NZ_WBMS02000056.1"/>
</dbReference>
<evidence type="ECO:0000313" key="2">
    <source>
        <dbReference type="Proteomes" id="UP000462055"/>
    </source>
</evidence>
<protein>
    <submittedName>
        <fullName evidence="1">Uncharacterized protein</fullName>
    </submittedName>
</protein>
<gene>
    <name evidence="1" type="ORF">F8568_041685</name>
</gene>
<dbReference type="AlphaFoldDB" id="A0A6I4MKJ6"/>
<reference evidence="1" key="1">
    <citation type="submission" date="2019-12" db="EMBL/GenBank/DDBJ databases">
        <title>Actinomadura physcomitrii sp. nov., a novel actinomycete isolated from moss [Physcomitrium sphaericum (Ludw) Fuernr].</title>
        <authorList>
            <person name="Zhuang X."/>
        </authorList>
    </citation>
    <scope>NUCLEOTIDE SEQUENCE [LARGE SCALE GENOMIC DNA]</scope>
    <source>
        <strain evidence="1">LD22</strain>
    </source>
</reference>
<evidence type="ECO:0000313" key="1">
    <source>
        <dbReference type="EMBL" id="MWA06748.1"/>
    </source>
</evidence>
<keyword evidence="2" id="KW-1185">Reference proteome</keyword>
<organism evidence="1 2">
    <name type="scientific">Actinomadura physcomitrii</name>
    <dbReference type="NCBI Taxonomy" id="2650748"/>
    <lineage>
        <taxon>Bacteria</taxon>
        <taxon>Bacillati</taxon>
        <taxon>Actinomycetota</taxon>
        <taxon>Actinomycetes</taxon>
        <taxon>Streptosporangiales</taxon>
        <taxon>Thermomonosporaceae</taxon>
        <taxon>Actinomadura</taxon>
    </lineage>
</organism>
<dbReference type="EMBL" id="WBMS02000056">
    <property type="protein sequence ID" value="MWA06748.1"/>
    <property type="molecule type" value="Genomic_DNA"/>
</dbReference>
<sequence length="262" mass="28468">MIACYAAGGGLGHLTRLRAYLHTFAVDDEVVVLSDSPFAADPRVSSGWTVRPASTDLAALAPDELVVDAFPAGLKGELTRIPPRIRVTHLARLLRWDAYRPLLPGDPPRFDRTFVLEPLDPIHEAHLRAVSGEVAPLALDDPPSEPLDVRGWVIVHSGPDAETRELVGYARDMAAMESAAPPLTLVSPHRPDGLPAGVAHLDVYPAGPPGPGVERIVTAAGFNAVRQFAPWRDRHRMLPFPRSLDDQFARAARARARARTRP</sequence>
<comment type="caution">
    <text evidence="1">The sequence shown here is derived from an EMBL/GenBank/DDBJ whole genome shotgun (WGS) entry which is preliminary data.</text>
</comment>
<proteinExistence type="predicted"/>
<accession>A0A6I4MKJ6</accession>